<keyword evidence="5 10" id="KW-0963">Cytoplasm</keyword>
<feature type="binding site" evidence="5 8">
    <location>
        <position position="249"/>
    </location>
    <ligand>
        <name>Ni(2+)</name>
        <dbReference type="ChEBI" id="CHEBI:49786"/>
        <label>2</label>
    </ligand>
</feature>
<comment type="PTM">
    <text evidence="7">Carbamylation allows a single lysine to coordinate two nickel ions.</text>
</comment>
<evidence type="ECO:0000256" key="12">
    <source>
        <dbReference type="RuleBase" id="RU004158"/>
    </source>
</evidence>
<dbReference type="InterPro" id="IPR017950">
    <property type="entry name" value="Urease_AS"/>
</dbReference>
<dbReference type="SUPFAM" id="SSF51338">
    <property type="entry name" value="Composite domain of metallo-dependent hydrolases"/>
    <property type="match status" value="2"/>
</dbReference>
<comment type="PTM">
    <text evidence="5">Carboxylation allows a single lysine to coordinate two nickel ions.</text>
</comment>
<dbReference type="NCBIfam" id="TIGR01792">
    <property type="entry name" value="urease_alph"/>
    <property type="match status" value="1"/>
</dbReference>
<evidence type="ECO:0000256" key="7">
    <source>
        <dbReference type="PIRSR" id="PIRSR611612-50"/>
    </source>
</evidence>
<name>A0A4V1AAA7_9ENTR</name>
<dbReference type="EMBL" id="CP037864">
    <property type="protein sequence ID" value="QBM23690.1"/>
    <property type="molecule type" value="Genomic_DNA"/>
</dbReference>
<dbReference type="NCBIfam" id="NF009686">
    <property type="entry name" value="PRK13207.1"/>
    <property type="match status" value="1"/>
</dbReference>
<feature type="binding site" description="via carbamate group" evidence="5 8">
    <location>
        <position position="220"/>
    </location>
    <ligand>
        <name>Ni(2+)</name>
        <dbReference type="ChEBI" id="CHEBI:49786"/>
        <label>2</label>
    </ligand>
</feature>
<organism evidence="14 15">
    <name type="scientific">Citrobacter arsenatis</name>
    <dbReference type="NCBI Taxonomy" id="2546350"/>
    <lineage>
        <taxon>Bacteria</taxon>
        <taxon>Pseudomonadati</taxon>
        <taxon>Pseudomonadota</taxon>
        <taxon>Gammaproteobacteria</taxon>
        <taxon>Enterobacterales</taxon>
        <taxon>Enterobacteriaceae</taxon>
        <taxon>Citrobacter</taxon>
    </lineage>
</organism>
<sequence length="570" mass="61591">MKYNRQQYADNFGPTVGDQVRLADTDLWIEIEKDFTTYGDENKFGGGKVLREGMGQNGTFIREDNVLDLLITNALILDYTGIYKADIGVKDGYIVGIGKAGNPDIMDGVTPNMICGVATEVIAGEGKIVTAGAIDTHVHFIEPDQFAVALANGTTTVFGGGTGPAEGSKATTITPGSWNIEMMLKASEDFPVNIGILGKGHASSLDALMEQIDAGAAGLKIHEDWGATPASIDRSLLVADLADIQVAIHTDTLNEAGFLEDTLRAIDGRVIHSFHVEGAGGGHAPDIMKMAGQPNVLPSSTNPTRPFTVNTIDEHLDMLMVCHHLSHNVPEDVAFADSRIRPETIAAEDILHDLGVISIMSSDTLAMGRAGEMVMRTWQTADKMKKQRGALAGEKNESDNLRAKRYVAKYTINPAIAQGISHEIGSIEVGKFADLVLWQPMFFGVKAETVLKGGFIAYGQLGDPGASIPTPQPVMFRPMFGAMGNAKYATNITFMSKSSIEKGVPEKLGLKRRIGTVKNCRNIGKKDMKWNDAMPDIDINPETYEVKVDGELIQCDPLEEIAMGQKYFLF</sequence>
<comment type="subcellular location">
    <subcellularLocation>
        <location evidence="5 10">Cytoplasm</location>
    </subcellularLocation>
</comment>
<dbReference type="RefSeq" id="WP_103770816.1">
    <property type="nucleotide sequence ID" value="NZ_CP037864.1"/>
</dbReference>
<keyword evidence="3 5" id="KW-0479">Metal-binding</keyword>
<feature type="domain" description="Urease" evidence="13">
    <location>
        <begin position="132"/>
        <end position="570"/>
    </location>
</feature>
<dbReference type="PROSITE" id="PS01120">
    <property type="entry name" value="UREASE_1"/>
    <property type="match status" value="1"/>
</dbReference>
<evidence type="ECO:0000313" key="15">
    <source>
        <dbReference type="Proteomes" id="UP000293850"/>
    </source>
</evidence>
<evidence type="ECO:0000256" key="6">
    <source>
        <dbReference type="NCBIfam" id="TIGR01792"/>
    </source>
</evidence>
<dbReference type="NCBIfam" id="NF009685">
    <property type="entry name" value="PRK13206.1"/>
    <property type="match status" value="1"/>
</dbReference>
<evidence type="ECO:0000313" key="14">
    <source>
        <dbReference type="EMBL" id="QBM23690.1"/>
    </source>
</evidence>
<evidence type="ECO:0000256" key="4">
    <source>
        <dbReference type="ARBA" id="ARBA00022801"/>
    </source>
</evidence>
<comment type="catalytic activity">
    <reaction evidence="5 11">
        <text>urea + 2 H2O + H(+) = hydrogencarbonate + 2 NH4(+)</text>
        <dbReference type="Rhea" id="RHEA:20557"/>
        <dbReference type="ChEBI" id="CHEBI:15377"/>
        <dbReference type="ChEBI" id="CHEBI:15378"/>
        <dbReference type="ChEBI" id="CHEBI:16199"/>
        <dbReference type="ChEBI" id="CHEBI:17544"/>
        <dbReference type="ChEBI" id="CHEBI:28938"/>
        <dbReference type="EC" id="3.5.1.5"/>
    </reaction>
</comment>
<reference evidence="14 15" key="1">
    <citation type="submission" date="2019-03" db="EMBL/GenBank/DDBJ databases">
        <title>Complete genome sequence of an arsenate-respiring bacteria, Citrobacter sp. LY-1.</title>
        <authorList>
            <person name="Wang H."/>
            <person name="Liu Y."/>
            <person name="Li Q."/>
            <person name="Huang J."/>
        </authorList>
    </citation>
    <scope>NUCLEOTIDE SEQUENCE [LARGE SCALE GENOMIC DNA]</scope>
    <source>
        <strain evidence="14 15">LY-1</strain>
    </source>
</reference>
<dbReference type="EC" id="3.5.1.5" evidence="5 6"/>
<feature type="modified residue" description="N6-carboxylysine" evidence="5 7">
    <location>
        <position position="220"/>
    </location>
</feature>
<dbReference type="GO" id="GO:0005737">
    <property type="term" value="C:cytoplasm"/>
    <property type="evidence" value="ECO:0007669"/>
    <property type="project" value="UniProtKB-SubCell"/>
</dbReference>
<comment type="similarity">
    <text evidence="5 12">Belongs to the metallo-dependent hydrolases superfamily. Urease alpha subunit family.</text>
</comment>
<dbReference type="KEGG" id="cars:E1B03_15140"/>
<dbReference type="PROSITE" id="PS51368">
    <property type="entry name" value="UREASE_3"/>
    <property type="match status" value="1"/>
</dbReference>
<evidence type="ECO:0000256" key="9">
    <source>
        <dbReference type="PIRSR" id="PIRSR611612-52"/>
    </source>
</evidence>
<feature type="binding site" evidence="5 8">
    <location>
        <position position="275"/>
    </location>
    <ligand>
        <name>Ni(2+)</name>
        <dbReference type="ChEBI" id="CHEBI:49786"/>
        <label>2</label>
    </ligand>
</feature>
<dbReference type="CDD" id="cd00375">
    <property type="entry name" value="Urease_alpha"/>
    <property type="match status" value="1"/>
</dbReference>
<dbReference type="Gene3D" id="2.30.40.10">
    <property type="entry name" value="Urease, subunit C, domain 1"/>
    <property type="match status" value="1"/>
</dbReference>
<dbReference type="AlphaFoldDB" id="A0A4V1AAA7"/>
<feature type="binding site" evidence="5 8">
    <location>
        <position position="139"/>
    </location>
    <ligand>
        <name>Ni(2+)</name>
        <dbReference type="ChEBI" id="CHEBI:49786"/>
        <label>1</label>
    </ligand>
</feature>
<dbReference type="InterPro" id="IPR011612">
    <property type="entry name" value="Urease_alpha_N_dom"/>
</dbReference>
<keyword evidence="2 5" id="KW-0533">Nickel</keyword>
<feature type="binding site" evidence="5 8">
    <location>
        <position position="363"/>
    </location>
    <ligand>
        <name>Ni(2+)</name>
        <dbReference type="ChEBI" id="CHEBI:49786"/>
        <label>1</label>
    </ligand>
</feature>
<dbReference type="GO" id="GO:0009039">
    <property type="term" value="F:urease activity"/>
    <property type="evidence" value="ECO:0007669"/>
    <property type="project" value="UniProtKB-UniRule"/>
</dbReference>
<dbReference type="InterPro" id="IPR032466">
    <property type="entry name" value="Metal_Hydrolase"/>
</dbReference>
<dbReference type="Proteomes" id="UP000293850">
    <property type="component" value="Chromosome"/>
</dbReference>
<dbReference type="Pfam" id="PF01979">
    <property type="entry name" value="Amidohydro_1"/>
    <property type="match status" value="1"/>
</dbReference>
<evidence type="ECO:0000256" key="2">
    <source>
        <dbReference type="ARBA" id="ARBA00022596"/>
    </source>
</evidence>
<evidence type="ECO:0000256" key="1">
    <source>
        <dbReference type="ARBA" id="ARBA00004897"/>
    </source>
</evidence>
<dbReference type="PANTHER" id="PTHR43440:SF1">
    <property type="entry name" value="UREASE"/>
    <property type="match status" value="1"/>
</dbReference>
<feature type="binding site" description="via carbamate group" evidence="5 8">
    <location>
        <position position="220"/>
    </location>
    <ligand>
        <name>Ni(2+)</name>
        <dbReference type="ChEBI" id="CHEBI:49786"/>
        <label>1</label>
    </ligand>
</feature>
<dbReference type="PRINTS" id="PR01752">
    <property type="entry name" value="UREASE"/>
</dbReference>
<dbReference type="SUPFAM" id="SSF51556">
    <property type="entry name" value="Metallo-dependent hydrolases"/>
    <property type="match status" value="1"/>
</dbReference>
<dbReference type="InterPro" id="IPR029754">
    <property type="entry name" value="Urease_Ni-bd"/>
</dbReference>
<protein>
    <recommendedName>
        <fullName evidence="5 6">Urease subunit alpha</fullName>
        <ecNumber evidence="5 6">3.5.1.5</ecNumber>
    </recommendedName>
    <alternativeName>
        <fullName evidence="5">Urea amidohydrolase subunit alpha</fullName>
    </alternativeName>
</protein>
<dbReference type="PANTHER" id="PTHR43440">
    <property type="entry name" value="UREASE"/>
    <property type="match status" value="1"/>
</dbReference>
<feature type="active site" description="Proton donor" evidence="5 9">
    <location>
        <position position="323"/>
    </location>
</feature>
<evidence type="ECO:0000256" key="3">
    <source>
        <dbReference type="ARBA" id="ARBA00022723"/>
    </source>
</evidence>
<dbReference type="Pfam" id="PF00449">
    <property type="entry name" value="Urease_alpha"/>
    <property type="match status" value="1"/>
</dbReference>
<dbReference type="PROSITE" id="PS00145">
    <property type="entry name" value="UREASE_2"/>
    <property type="match status" value="1"/>
</dbReference>
<dbReference type="InterPro" id="IPR017951">
    <property type="entry name" value="Urease_asu_c"/>
</dbReference>
<dbReference type="InterPro" id="IPR050112">
    <property type="entry name" value="Urease_alpha_subunit"/>
</dbReference>
<evidence type="ECO:0000256" key="8">
    <source>
        <dbReference type="PIRSR" id="PIRSR611612-51"/>
    </source>
</evidence>
<accession>A0A4V1AAA7</accession>
<dbReference type="InterPro" id="IPR006680">
    <property type="entry name" value="Amidohydro-rel"/>
</dbReference>
<proteinExistence type="inferred from homology"/>
<evidence type="ECO:0000259" key="13">
    <source>
        <dbReference type="PROSITE" id="PS51368"/>
    </source>
</evidence>
<comment type="subunit">
    <text evidence="5">Heterotrimer of UreA (gamma), UreB (beta) and UreC (alpha) subunits. Three heterotrimers associate to form the active enzyme.</text>
</comment>
<evidence type="ECO:0000256" key="11">
    <source>
        <dbReference type="RuleBase" id="RU000510"/>
    </source>
</evidence>
<evidence type="ECO:0000256" key="10">
    <source>
        <dbReference type="PROSITE-ProRule" id="PRU00700"/>
    </source>
</evidence>
<gene>
    <name evidence="5 14" type="primary">ureC</name>
    <name evidence="14" type="ORF">E1B03_15140</name>
</gene>
<comment type="pathway">
    <text evidence="1 5">Nitrogen metabolism; urea degradation; CO(2) and NH(3) from urea (urease route): step 1/1.</text>
</comment>
<dbReference type="UniPathway" id="UPA00258">
    <property type="reaction ID" value="UER00370"/>
</dbReference>
<evidence type="ECO:0000256" key="5">
    <source>
        <dbReference type="HAMAP-Rule" id="MF_01953"/>
    </source>
</evidence>
<dbReference type="HAMAP" id="MF_01953">
    <property type="entry name" value="Urease_alpha"/>
    <property type="match status" value="1"/>
</dbReference>
<comment type="cofactor">
    <cofactor evidence="5 8 11">
        <name>Ni cation</name>
        <dbReference type="ChEBI" id="CHEBI:25516"/>
    </cofactor>
    <text evidence="5 8 11">Binds 2 nickel ions per subunit.</text>
</comment>
<feature type="binding site" evidence="5 10">
    <location>
        <position position="222"/>
    </location>
    <ligand>
        <name>substrate</name>
    </ligand>
</feature>
<dbReference type="InterPro" id="IPR011059">
    <property type="entry name" value="Metal-dep_hydrolase_composite"/>
</dbReference>
<dbReference type="GO" id="GO:0016151">
    <property type="term" value="F:nickel cation binding"/>
    <property type="evidence" value="ECO:0007669"/>
    <property type="project" value="UniProtKB-UniRule"/>
</dbReference>
<dbReference type="InterPro" id="IPR005848">
    <property type="entry name" value="Urease_asu"/>
</dbReference>
<feature type="binding site" evidence="5 8">
    <location>
        <position position="137"/>
    </location>
    <ligand>
        <name>Ni(2+)</name>
        <dbReference type="ChEBI" id="CHEBI:49786"/>
        <label>1</label>
    </ligand>
</feature>
<dbReference type="GO" id="GO:0043419">
    <property type="term" value="P:urea catabolic process"/>
    <property type="evidence" value="ECO:0007669"/>
    <property type="project" value="UniProtKB-UniRule"/>
</dbReference>
<keyword evidence="15" id="KW-1185">Reference proteome</keyword>
<dbReference type="Gene3D" id="3.20.20.140">
    <property type="entry name" value="Metal-dependent hydrolases"/>
    <property type="match status" value="1"/>
</dbReference>
<keyword evidence="4 5" id="KW-0378">Hydrolase</keyword>